<feature type="transmembrane region" description="Helical" evidence="1">
    <location>
        <begin position="14"/>
        <end position="33"/>
    </location>
</feature>
<comment type="caution">
    <text evidence="2">The sequence shown here is derived from an EMBL/GenBank/DDBJ whole genome shotgun (WGS) entry which is preliminary data.</text>
</comment>
<dbReference type="AlphaFoldDB" id="A0A934IF34"/>
<keyword evidence="1" id="KW-1133">Transmembrane helix</keyword>
<feature type="transmembrane region" description="Helical" evidence="1">
    <location>
        <begin position="39"/>
        <end position="58"/>
    </location>
</feature>
<dbReference type="RefSeq" id="WP_198915130.1">
    <property type="nucleotide sequence ID" value="NZ_JAEKPD010000002.1"/>
</dbReference>
<accession>A0A934IF34</accession>
<reference evidence="2" key="1">
    <citation type="submission" date="2020-12" db="EMBL/GenBank/DDBJ databases">
        <title>Bacterial taxonomy.</title>
        <authorList>
            <person name="Pan X."/>
        </authorList>
    </citation>
    <scope>NUCLEOTIDE SEQUENCE</scope>
    <source>
        <strain evidence="2">KCTC 52957</strain>
    </source>
</reference>
<name>A0A934IF34_9RHOB</name>
<evidence type="ECO:0000313" key="3">
    <source>
        <dbReference type="Proteomes" id="UP000642488"/>
    </source>
</evidence>
<keyword evidence="3" id="KW-1185">Reference proteome</keyword>
<keyword evidence="1" id="KW-0812">Transmembrane</keyword>
<evidence type="ECO:0008006" key="4">
    <source>
        <dbReference type="Google" id="ProtNLM"/>
    </source>
</evidence>
<organism evidence="2 3">
    <name type="scientific">Palleronia pontilimi</name>
    <dbReference type="NCBI Taxonomy" id="1964209"/>
    <lineage>
        <taxon>Bacteria</taxon>
        <taxon>Pseudomonadati</taxon>
        <taxon>Pseudomonadota</taxon>
        <taxon>Alphaproteobacteria</taxon>
        <taxon>Rhodobacterales</taxon>
        <taxon>Roseobacteraceae</taxon>
        <taxon>Palleronia</taxon>
    </lineage>
</organism>
<sequence length="64" mass="7439">MKIVDTRHPFYRPLWRRVAITGFCMLWTAFELWQGNHGWAVIVGGMAALCAYEFFIAFPKDDDA</sequence>
<dbReference type="EMBL" id="JAEKPD010000002">
    <property type="protein sequence ID" value="MBJ3761967.1"/>
    <property type="molecule type" value="Genomic_DNA"/>
</dbReference>
<gene>
    <name evidence="2" type="ORF">ILP92_04295</name>
</gene>
<evidence type="ECO:0000256" key="1">
    <source>
        <dbReference type="SAM" id="Phobius"/>
    </source>
</evidence>
<dbReference type="Proteomes" id="UP000642488">
    <property type="component" value="Unassembled WGS sequence"/>
</dbReference>
<proteinExistence type="predicted"/>
<protein>
    <recommendedName>
        <fullName evidence="4">DUF3329 domain-containing protein</fullName>
    </recommendedName>
</protein>
<keyword evidence="1" id="KW-0472">Membrane</keyword>
<evidence type="ECO:0000313" key="2">
    <source>
        <dbReference type="EMBL" id="MBJ3761967.1"/>
    </source>
</evidence>